<dbReference type="SMART" id="SM00347">
    <property type="entry name" value="HTH_MARR"/>
    <property type="match status" value="1"/>
</dbReference>
<dbReference type="AlphaFoldDB" id="A0A644UBK2"/>
<evidence type="ECO:0000256" key="1">
    <source>
        <dbReference type="ARBA" id="ARBA00023015"/>
    </source>
</evidence>
<dbReference type="InterPro" id="IPR036390">
    <property type="entry name" value="WH_DNA-bd_sf"/>
</dbReference>
<comment type="caution">
    <text evidence="5">The sequence shown here is derived from an EMBL/GenBank/DDBJ whole genome shotgun (WGS) entry which is preliminary data.</text>
</comment>
<evidence type="ECO:0000256" key="2">
    <source>
        <dbReference type="ARBA" id="ARBA00023125"/>
    </source>
</evidence>
<dbReference type="InterPro" id="IPR036388">
    <property type="entry name" value="WH-like_DNA-bd_sf"/>
</dbReference>
<evidence type="ECO:0000313" key="5">
    <source>
        <dbReference type="EMBL" id="MPL76363.1"/>
    </source>
</evidence>
<dbReference type="Pfam" id="PF12802">
    <property type="entry name" value="MarR_2"/>
    <property type="match status" value="1"/>
</dbReference>
<feature type="domain" description="HTH marR-type" evidence="4">
    <location>
        <begin position="1"/>
        <end position="138"/>
    </location>
</feature>
<dbReference type="PANTHER" id="PTHR42756:SF1">
    <property type="entry name" value="TRANSCRIPTIONAL REPRESSOR OF EMRAB OPERON"/>
    <property type="match status" value="1"/>
</dbReference>
<dbReference type="EMBL" id="VSSQ01000097">
    <property type="protein sequence ID" value="MPL76363.1"/>
    <property type="molecule type" value="Genomic_DNA"/>
</dbReference>
<dbReference type="PROSITE" id="PS50995">
    <property type="entry name" value="HTH_MARR_2"/>
    <property type="match status" value="1"/>
</dbReference>
<keyword evidence="2" id="KW-0238">DNA-binding</keyword>
<gene>
    <name evidence="5" type="ORF">SDC9_22208</name>
</gene>
<organism evidence="5">
    <name type="scientific">bioreactor metagenome</name>
    <dbReference type="NCBI Taxonomy" id="1076179"/>
    <lineage>
        <taxon>unclassified sequences</taxon>
        <taxon>metagenomes</taxon>
        <taxon>ecological metagenomes</taxon>
    </lineage>
</organism>
<evidence type="ECO:0000259" key="4">
    <source>
        <dbReference type="PROSITE" id="PS50995"/>
    </source>
</evidence>
<dbReference type="PRINTS" id="PR00598">
    <property type="entry name" value="HTHMARR"/>
</dbReference>
<dbReference type="InterPro" id="IPR000835">
    <property type="entry name" value="HTH_MarR-typ"/>
</dbReference>
<proteinExistence type="predicted"/>
<dbReference type="GO" id="GO:0003700">
    <property type="term" value="F:DNA-binding transcription factor activity"/>
    <property type="evidence" value="ECO:0007669"/>
    <property type="project" value="InterPro"/>
</dbReference>
<protein>
    <recommendedName>
        <fullName evidence="4">HTH marR-type domain-containing protein</fullName>
    </recommendedName>
</protein>
<reference evidence="5" key="1">
    <citation type="submission" date="2019-08" db="EMBL/GenBank/DDBJ databases">
        <authorList>
            <person name="Kucharzyk K."/>
            <person name="Murdoch R.W."/>
            <person name="Higgins S."/>
            <person name="Loffler F."/>
        </authorList>
    </citation>
    <scope>NUCLEOTIDE SEQUENCE</scope>
</reference>
<accession>A0A644UBK2</accession>
<sequence length="141" mass="15906">MKTTKAISTISKIKEHANSFIMQRLAQQGVHGLVPSHGDILVVLFHRHKVTMKDIADTINKTKPTVTVLVAKLVDLGLVKKEQSAEDARVSYVELTAKGKKFKEVFEAISLELAQKLFQGFSQVEQKKLEAYLDRVYINIR</sequence>
<keyword evidence="3" id="KW-0804">Transcription</keyword>
<dbReference type="Gene3D" id="1.10.10.10">
    <property type="entry name" value="Winged helix-like DNA-binding domain superfamily/Winged helix DNA-binding domain"/>
    <property type="match status" value="1"/>
</dbReference>
<dbReference type="PANTHER" id="PTHR42756">
    <property type="entry name" value="TRANSCRIPTIONAL REGULATOR, MARR"/>
    <property type="match status" value="1"/>
</dbReference>
<dbReference type="GO" id="GO:0003677">
    <property type="term" value="F:DNA binding"/>
    <property type="evidence" value="ECO:0007669"/>
    <property type="project" value="UniProtKB-KW"/>
</dbReference>
<keyword evidence="1" id="KW-0805">Transcription regulation</keyword>
<dbReference type="SUPFAM" id="SSF46785">
    <property type="entry name" value="Winged helix' DNA-binding domain"/>
    <property type="match status" value="1"/>
</dbReference>
<evidence type="ECO:0000256" key="3">
    <source>
        <dbReference type="ARBA" id="ARBA00023163"/>
    </source>
</evidence>
<name>A0A644UBK2_9ZZZZ</name>